<organism evidence="1 2">
    <name type="scientific">Paramuricea clavata</name>
    <name type="common">Red gorgonian</name>
    <name type="synonym">Violescent sea-whip</name>
    <dbReference type="NCBI Taxonomy" id="317549"/>
    <lineage>
        <taxon>Eukaryota</taxon>
        <taxon>Metazoa</taxon>
        <taxon>Cnidaria</taxon>
        <taxon>Anthozoa</taxon>
        <taxon>Octocorallia</taxon>
        <taxon>Malacalcyonacea</taxon>
        <taxon>Plexauridae</taxon>
        <taxon>Paramuricea</taxon>
    </lineage>
</organism>
<dbReference type="InterPro" id="IPR008979">
    <property type="entry name" value="Galactose-bd-like_sf"/>
</dbReference>
<comment type="caution">
    <text evidence="1">The sequence shown here is derived from an EMBL/GenBank/DDBJ whole genome shotgun (WGS) entry which is preliminary data.</text>
</comment>
<dbReference type="CDD" id="cd00057">
    <property type="entry name" value="FA58C"/>
    <property type="match status" value="1"/>
</dbReference>
<dbReference type="FunFam" id="2.60.120.260:FF:000016">
    <property type="entry name" value="Contactin-associated protein-like 4 isoform 1"/>
    <property type="match status" value="1"/>
</dbReference>
<evidence type="ECO:0000313" key="2">
    <source>
        <dbReference type="Proteomes" id="UP001152795"/>
    </source>
</evidence>
<dbReference type="OrthoDB" id="10067267at2759"/>
<keyword evidence="2" id="KW-1185">Reference proteome</keyword>
<proteinExistence type="predicted"/>
<dbReference type="PROSITE" id="PS50022">
    <property type="entry name" value="FA58C_3"/>
    <property type="match status" value="1"/>
</dbReference>
<dbReference type="PROSITE" id="PS01286">
    <property type="entry name" value="FA58C_2"/>
    <property type="match status" value="1"/>
</dbReference>
<dbReference type="SMART" id="SM00231">
    <property type="entry name" value="FA58C"/>
    <property type="match status" value="1"/>
</dbReference>
<feature type="non-terminal residue" evidence="1">
    <location>
        <position position="138"/>
    </location>
</feature>
<sequence>MENGEIEDSQITSSSGRIEASNGRLNAFNTYWSANSADRNQWIQVCFLESVAFTAIATQGDGVIPSSSVSSYAVSYSFDGETFQNYTVNGTREVFTGNTDSDTVVTNTLTPSITARCIRIHPQTWNSNIGMRIELYGC</sequence>
<protein>
    <submittedName>
        <fullName evidence="1">Uncharacterized protein</fullName>
    </submittedName>
</protein>
<dbReference type="Gene3D" id="2.60.120.260">
    <property type="entry name" value="Galactose-binding domain-like"/>
    <property type="match status" value="1"/>
</dbReference>
<dbReference type="SUPFAM" id="SSF49785">
    <property type="entry name" value="Galactose-binding domain-like"/>
    <property type="match status" value="1"/>
</dbReference>
<dbReference type="PANTHER" id="PTHR24543">
    <property type="entry name" value="MULTICOPPER OXIDASE-RELATED"/>
    <property type="match status" value="1"/>
</dbReference>
<reference evidence="1" key="1">
    <citation type="submission" date="2020-04" db="EMBL/GenBank/DDBJ databases">
        <authorList>
            <person name="Alioto T."/>
            <person name="Alioto T."/>
            <person name="Gomez Garrido J."/>
        </authorList>
    </citation>
    <scope>NUCLEOTIDE SEQUENCE</scope>
    <source>
        <strain evidence="1">A484AB</strain>
    </source>
</reference>
<evidence type="ECO:0000313" key="1">
    <source>
        <dbReference type="EMBL" id="CAB4043047.1"/>
    </source>
</evidence>
<dbReference type="EMBL" id="CACRXK020031389">
    <property type="protein sequence ID" value="CAB4043047.1"/>
    <property type="molecule type" value="Genomic_DNA"/>
</dbReference>
<name>A0A7D9M5X4_PARCT</name>
<dbReference type="AlphaFoldDB" id="A0A7D9M5X4"/>
<dbReference type="Proteomes" id="UP001152795">
    <property type="component" value="Unassembled WGS sequence"/>
</dbReference>
<gene>
    <name evidence="1" type="ORF">PACLA_8A019662</name>
</gene>
<dbReference type="Pfam" id="PF00754">
    <property type="entry name" value="F5_F8_type_C"/>
    <property type="match status" value="1"/>
</dbReference>
<dbReference type="InterPro" id="IPR000421">
    <property type="entry name" value="FA58C"/>
</dbReference>
<accession>A0A7D9M5X4</accession>